<dbReference type="HAMAP" id="MF_00454">
    <property type="entry name" value="FluC"/>
    <property type="match status" value="1"/>
</dbReference>
<feature type="transmembrane region" description="Helical" evidence="12">
    <location>
        <begin position="6"/>
        <end position="28"/>
    </location>
</feature>
<evidence type="ECO:0000256" key="6">
    <source>
        <dbReference type="ARBA" id="ARBA00023053"/>
    </source>
</evidence>
<feature type="transmembrane region" description="Helical" evidence="12">
    <location>
        <begin position="66"/>
        <end position="92"/>
    </location>
</feature>
<evidence type="ECO:0000313" key="13">
    <source>
        <dbReference type="EMBL" id="MYN25344.1"/>
    </source>
</evidence>
<evidence type="ECO:0000256" key="3">
    <source>
        <dbReference type="ARBA" id="ARBA00022519"/>
    </source>
</evidence>
<keyword evidence="4 12" id="KW-0812">Transmembrane</keyword>
<comment type="subcellular location">
    <subcellularLocation>
        <location evidence="1 12">Cell membrane</location>
        <topology evidence="1 12">Multi-pass membrane protein</topology>
    </subcellularLocation>
</comment>
<feature type="binding site" evidence="12">
    <location>
        <position position="79"/>
    </location>
    <ligand>
        <name>Na(+)</name>
        <dbReference type="ChEBI" id="CHEBI:29101"/>
        <note>structural</note>
    </ligand>
</feature>
<dbReference type="Pfam" id="PF02537">
    <property type="entry name" value="CRCB"/>
    <property type="match status" value="1"/>
</dbReference>
<keyword evidence="2 12" id="KW-1003">Cell membrane</keyword>
<dbReference type="PANTHER" id="PTHR28259">
    <property type="entry name" value="FLUORIDE EXPORT PROTEIN 1-RELATED"/>
    <property type="match status" value="1"/>
</dbReference>
<evidence type="ECO:0000256" key="4">
    <source>
        <dbReference type="ARBA" id="ARBA00022692"/>
    </source>
</evidence>
<dbReference type="InterPro" id="IPR003691">
    <property type="entry name" value="FluC"/>
</dbReference>
<comment type="catalytic activity">
    <reaction evidence="11">
        <text>fluoride(in) = fluoride(out)</text>
        <dbReference type="Rhea" id="RHEA:76159"/>
        <dbReference type="ChEBI" id="CHEBI:17051"/>
    </reaction>
    <physiologicalReaction direction="left-to-right" evidence="11">
        <dbReference type="Rhea" id="RHEA:76160"/>
    </physiologicalReaction>
</comment>
<comment type="caution">
    <text evidence="13">The sequence shown here is derived from an EMBL/GenBank/DDBJ whole genome shotgun (WGS) entry which is preliminary data.</text>
</comment>
<comment type="similarity">
    <text evidence="10 12">Belongs to the fluoride channel Fluc/FEX (TC 1.A.43) family.</text>
</comment>
<reference evidence="13 14" key="1">
    <citation type="submission" date="2019-12" db="EMBL/GenBank/DDBJ databases">
        <title>Novel species isolated from a subtropical stream in China.</title>
        <authorList>
            <person name="Lu H."/>
        </authorList>
    </citation>
    <scope>NUCLEOTIDE SEQUENCE [LARGE SCALE GENOMIC DNA]</scope>
    <source>
        <strain evidence="13 14">CY42W</strain>
    </source>
</reference>
<keyword evidence="12" id="KW-0813">Transport</keyword>
<sequence>MNAVYSIIAVSVGVMIGALLRSGLSLSLNSDGANIPIGTLCANLLAAYFVGVAAAVFDGLNLPPVWTLFIITGLAGGLSTFSTFAAELLALLRDGRLRWSAAMVLLHVGGSLIMTVAGMASVSLIRGPG</sequence>
<evidence type="ECO:0000256" key="12">
    <source>
        <dbReference type="HAMAP-Rule" id="MF_00454"/>
    </source>
</evidence>
<name>A0ABW9VUN3_9BURK</name>
<gene>
    <name evidence="12 13" type="primary">crcB</name>
    <name evidence="12" type="synonym">fluC</name>
    <name evidence="13" type="ORF">GTP69_02875</name>
</gene>
<keyword evidence="9 12" id="KW-0407">Ion channel</keyword>
<feature type="transmembrane region" description="Helical" evidence="12">
    <location>
        <begin position="104"/>
        <end position="125"/>
    </location>
</feature>
<comment type="activity regulation">
    <text evidence="12">Na(+) is not transported, but it plays an essential structural role and its presence is essential for fluoride channel function.</text>
</comment>
<feature type="transmembrane region" description="Helical" evidence="12">
    <location>
        <begin position="40"/>
        <end position="60"/>
    </location>
</feature>
<dbReference type="NCBIfam" id="NF010792">
    <property type="entry name" value="PRK14196.1"/>
    <property type="match status" value="1"/>
</dbReference>
<organism evidence="13 14">
    <name type="scientific">Duganella levis</name>
    <dbReference type="NCBI Taxonomy" id="2692169"/>
    <lineage>
        <taxon>Bacteria</taxon>
        <taxon>Pseudomonadati</taxon>
        <taxon>Pseudomonadota</taxon>
        <taxon>Betaproteobacteria</taxon>
        <taxon>Burkholderiales</taxon>
        <taxon>Oxalobacteraceae</taxon>
        <taxon>Telluria group</taxon>
        <taxon>Duganella</taxon>
    </lineage>
</organism>
<dbReference type="PANTHER" id="PTHR28259:SF1">
    <property type="entry name" value="FLUORIDE EXPORT PROTEIN 1-RELATED"/>
    <property type="match status" value="1"/>
</dbReference>
<keyword evidence="3" id="KW-0997">Cell inner membrane</keyword>
<keyword evidence="14" id="KW-1185">Reference proteome</keyword>
<keyword evidence="5 12" id="KW-1133">Transmembrane helix</keyword>
<accession>A0ABW9VUN3</accession>
<evidence type="ECO:0000256" key="11">
    <source>
        <dbReference type="ARBA" id="ARBA00035585"/>
    </source>
</evidence>
<evidence type="ECO:0000256" key="5">
    <source>
        <dbReference type="ARBA" id="ARBA00022989"/>
    </source>
</evidence>
<evidence type="ECO:0000256" key="10">
    <source>
        <dbReference type="ARBA" id="ARBA00035120"/>
    </source>
</evidence>
<evidence type="ECO:0000256" key="8">
    <source>
        <dbReference type="ARBA" id="ARBA00023136"/>
    </source>
</evidence>
<protein>
    <recommendedName>
        <fullName evidence="12">Fluoride-specific ion channel FluC</fullName>
    </recommendedName>
</protein>
<keyword evidence="6 12" id="KW-0915">Sodium</keyword>
<comment type="function">
    <text evidence="12">Fluoride-specific ion channel. Important for reducing fluoride concentration in the cell, thus reducing its toxicity.</text>
</comment>
<dbReference type="Proteomes" id="UP000642144">
    <property type="component" value="Unassembled WGS sequence"/>
</dbReference>
<keyword evidence="8 12" id="KW-0472">Membrane</keyword>
<dbReference type="EMBL" id="WWCT01000001">
    <property type="protein sequence ID" value="MYN25344.1"/>
    <property type="molecule type" value="Genomic_DNA"/>
</dbReference>
<evidence type="ECO:0000256" key="9">
    <source>
        <dbReference type="ARBA" id="ARBA00023303"/>
    </source>
</evidence>
<keyword evidence="7 12" id="KW-0406">Ion transport</keyword>
<evidence type="ECO:0000256" key="1">
    <source>
        <dbReference type="ARBA" id="ARBA00004651"/>
    </source>
</evidence>
<evidence type="ECO:0000256" key="2">
    <source>
        <dbReference type="ARBA" id="ARBA00022475"/>
    </source>
</evidence>
<feature type="binding site" evidence="12">
    <location>
        <position position="76"/>
    </location>
    <ligand>
        <name>Na(+)</name>
        <dbReference type="ChEBI" id="CHEBI:29101"/>
        <note>structural</note>
    </ligand>
</feature>
<evidence type="ECO:0000313" key="14">
    <source>
        <dbReference type="Proteomes" id="UP000642144"/>
    </source>
</evidence>
<keyword evidence="12" id="KW-0479">Metal-binding</keyword>
<proteinExistence type="inferred from homology"/>
<evidence type="ECO:0000256" key="7">
    <source>
        <dbReference type="ARBA" id="ARBA00023065"/>
    </source>
</evidence>